<feature type="compositionally biased region" description="Basic and acidic residues" evidence="6">
    <location>
        <begin position="365"/>
        <end position="374"/>
    </location>
</feature>
<feature type="region of interest" description="Disordered" evidence="6">
    <location>
        <begin position="309"/>
        <end position="333"/>
    </location>
</feature>
<feature type="compositionally biased region" description="Pro residues" evidence="6">
    <location>
        <begin position="638"/>
        <end position="652"/>
    </location>
</feature>
<dbReference type="InParanoid" id="A0A0G4E8N8"/>
<dbReference type="GO" id="GO:0072686">
    <property type="term" value="C:mitotic spindle"/>
    <property type="evidence" value="ECO:0007669"/>
    <property type="project" value="TreeGrafter"/>
</dbReference>
<accession>A0A0G4E8N8</accession>
<dbReference type="VEuPathDB" id="CryptoDB:Vbra_1485"/>
<evidence type="ECO:0000313" key="7">
    <source>
        <dbReference type="EMBL" id="CEL91882.1"/>
    </source>
</evidence>
<dbReference type="GO" id="GO:0090307">
    <property type="term" value="P:mitotic spindle assembly"/>
    <property type="evidence" value="ECO:0007669"/>
    <property type="project" value="TreeGrafter"/>
</dbReference>
<keyword evidence="4" id="KW-0206">Cytoskeleton</keyword>
<keyword evidence="2" id="KW-0963">Cytoplasm</keyword>
<feature type="region of interest" description="Disordered" evidence="6">
    <location>
        <begin position="479"/>
        <end position="805"/>
    </location>
</feature>
<feature type="compositionally biased region" description="Acidic residues" evidence="6">
    <location>
        <begin position="787"/>
        <end position="798"/>
    </location>
</feature>
<dbReference type="AlphaFoldDB" id="A0A0G4E8N8"/>
<keyword evidence="5" id="KW-0175">Coiled coil</keyword>
<organism evidence="7 8">
    <name type="scientific">Vitrella brassicaformis (strain CCMP3155)</name>
    <dbReference type="NCBI Taxonomy" id="1169540"/>
    <lineage>
        <taxon>Eukaryota</taxon>
        <taxon>Sar</taxon>
        <taxon>Alveolata</taxon>
        <taxon>Colpodellida</taxon>
        <taxon>Vitrellaceae</taxon>
        <taxon>Vitrella</taxon>
    </lineage>
</organism>
<feature type="compositionally biased region" description="Basic and acidic residues" evidence="6">
    <location>
        <begin position="600"/>
        <end position="611"/>
    </location>
</feature>
<evidence type="ECO:0000256" key="2">
    <source>
        <dbReference type="ARBA" id="ARBA00022490"/>
    </source>
</evidence>
<dbReference type="EMBL" id="CDMY01000027">
    <property type="protein sequence ID" value="CEL91882.1"/>
    <property type="molecule type" value="Genomic_DNA"/>
</dbReference>
<comment type="subcellular location">
    <subcellularLocation>
        <location evidence="1">Cytoplasm</location>
        <location evidence="1">Cytoskeleton</location>
    </subcellularLocation>
</comment>
<gene>
    <name evidence="7" type="ORF">Vbra_1485</name>
</gene>
<name>A0A0G4E8N8_VITBC</name>
<feature type="compositionally biased region" description="Basic and acidic residues" evidence="6">
    <location>
        <begin position="655"/>
        <end position="666"/>
    </location>
</feature>
<dbReference type="InterPro" id="IPR047149">
    <property type="entry name" value="KIF11-like"/>
</dbReference>
<evidence type="ECO:0000256" key="1">
    <source>
        <dbReference type="ARBA" id="ARBA00004245"/>
    </source>
</evidence>
<protein>
    <submittedName>
        <fullName evidence="7">Uncharacterized protein</fullName>
    </submittedName>
</protein>
<feature type="coiled-coil region" evidence="5">
    <location>
        <begin position="28"/>
        <end position="131"/>
    </location>
</feature>
<sequence length="805" mass="88437">MPHPATVSGQGASGETGSVDLVTVAANAVALQHQYAELASHLQDMNQNYAEVRQELLGRLETTQLEQEKQMHRMEDNMTEKLENLKSELVGVLKLLKDTMDGKGRKMDDQLALVRQQITDLDLRLSSLNEKCARQASDIHTVRDDVRSLTAAVDGKIKKIVDELTDLLYKKVDALETKQRELSADLQERQSKALLEVAEDHAKLIRLMGEKEDSFKNQLSDTQKGLKTTPVIRDIERTIEGCTARLAVCEASIDEMEKEKLADSGGVSTADLSSLRAALSHEIAAQNQALREEMYNILYALFQRQPGPSGLTYPEPPPLPLDGSLSERGQKSQHSEQWARFAEAFLKAASERQPKTGAGANALFSEDKEPEARGRSPVSLSPSRSPAPCPLSPIYCARERDPFLIYENHIARLNSTLFDLQHRFDHQTDLLEKLVKATPRASPPQPPPAVGGDGMTVVRLPPRVFPSASSDFDFIIPDGKSKSGRHIMAKPKPMAGKTQQEGEKVPTTIKEESEKEREEKVKEEKKAPPPVLHEDLIAPAPAPAAPAANKEEALPPTPSFEAAAKEETPPAPHHEDHDMVSHRSKESGLEDVLDLIRQSEQADNKDKEKASESSWDDSPAAAVREPQTKKETQEETQAPPPKPKPFEPPPPVSQTHDEKAPSHKDDIDLDDDERPDVFMSMRKDDIPSPTIPKAAEPKAKTKASPAAAAAEEDDDSDIDMPIDDLYTPPAPAPAPKREPLPPLGGRPAGTLPPLTGAGARPKGGEAEARETRDFLKSLYDNDKKDDYGDDTDEDEDDTWGVSEGK</sequence>
<dbReference type="GO" id="GO:0051231">
    <property type="term" value="P:spindle elongation"/>
    <property type="evidence" value="ECO:0007669"/>
    <property type="project" value="TreeGrafter"/>
</dbReference>
<dbReference type="Proteomes" id="UP000041254">
    <property type="component" value="Unassembled WGS sequence"/>
</dbReference>
<feature type="region of interest" description="Disordered" evidence="6">
    <location>
        <begin position="356"/>
        <end position="387"/>
    </location>
</feature>
<feature type="compositionally biased region" description="Basic and acidic residues" evidence="6">
    <location>
        <begin position="563"/>
        <end position="588"/>
    </location>
</feature>
<evidence type="ECO:0000313" key="8">
    <source>
        <dbReference type="Proteomes" id="UP000041254"/>
    </source>
</evidence>
<dbReference type="GO" id="GO:0008574">
    <property type="term" value="F:plus-end-directed microtubule motor activity"/>
    <property type="evidence" value="ECO:0007669"/>
    <property type="project" value="TreeGrafter"/>
</dbReference>
<evidence type="ECO:0000256" key="4">
    <source>
        <dbReference type="ARBA" id="ARBA00023212"/>
    </source>
</evidence>
<proteinExistence type="predicted"/>
<keyword evidence="8" id="KW-1185">Reference proteome</keyword>
<evidence type="ECO:0000256" key="3">
    <source>
        <dbReference type="ARBA" id="ARBA00023175"/>
    </source>
</evidence>
<feature type="compositionally biased region" description="Basic and acidic residues" evidence="6">
    <location>
        <begin position="500"/>
        <end position="536"/>
    </location>
</feature>
<feature type="compositionally biased region" description="Pro residues" evidence="6">
    <location>
        <begin position="728"/>
        <end position="744"/>
    </location>
</feature>
<feature type="compositionally biased region" description="Basic and acidic residues" evidence="6">
    <location>
        <begin position="762"/>
        <end position="786"/>
    </location>
</feature>
<dbReference type="GO" id="GO:0005876">
    <property type="term" value="C:spindle microtubule"/>
    <property type="evidence" value="ECO:0007669"/>
    <property type="project" value="TreeGrafter"/>
</dbReference>
<evidence type="ECO:0000256" key="6">
    <source>
        <dbReference type="SAM" id="MobiDB-lite"/>
    </source>
</evidence>
<dbReference type="PANTHER" id="PTHR47970">
    <property type="entry name" value="KINESIN-LIKE PROTEIN KIF11"/>
    <property type="match status" value="1"/>
</dbReference>
<feature type="compositionally biased region" description="Low complexity" evidence="6">
    <location>
        <begin position="375"/>
        <end position="384"/>
    </location>
</feature>
<feature type="compositionally biased region" description="Acidic residues" evidence="6">
    <location>
        <begin position="710"/>
        <end position="722"/>
    </location>
</feature>
<keyword evidence="3" id="KW-0505">Motor protein</keyword>
<evidence type="ECO:0000256" key="5">
    <source>
        <dbReference type="SAM" id="Coils"/>
    </source>
</evidence>
<reference evidence="7 8" key="1">
    <citation type="submission" date="2014-11" db="EMBL/GenBank/DDBJ databases">
        <authorList>
            <person name="Zhu J."/>
            <person name="Qi W."/>
            <person name="Song R."/>
        </authorList>
    </citation>
    <scope>NUCLEOTIDE SEQUENCE [LARGE SCALE GENOMIC DNA]</scope>
</reference>
<dbReference type="PANTHER" id="PTHR47970:SF12">
    <property type="entry name" value="KINESIN FAMILY MEMBER 11"/>
    <property type="match status" value="1"/>
</dbReference>